<feature type="chain" id="PRO_5043455562" evidence="1">
    <location>
        <begin position="25"/>
        <end position="560"/>
    </location>
</feature>
<feature type="signal peptide" evidence="1">
    <location>
        <begin position="1"/>
        <end position="24"/>
    </location>
</feature>
<dbReference type="Gene3D" id="3.40.630.10">
    <property type="entry name" value="Zn peptidases"/>
    <property type="match status" value="1"/>
</dbReference>
<evidence type="ECO:0000313" key="3">
    <source>
        <dbReference type="Proteomes" id="UP001230933"/>
    </source>
</evidence>
<dbReference type="AlphaFoldDB" id="A0AAX3ZYT9"/>
<dbReference type="EMBL" id="CP124545">
    <property type="protein sequence ID" value="WMN01958.1"/>
    <property type="molecule type" value="Genomic_DNA"/>
</dbReference>
<keyword evidence="1" id="KW-0732">Signal</keyword>
<sequence>MILRRVIPAIAASALLAISSLAQANAEPFTGSTGSVGSLGSTGPVAGCPESIDPASFATADDLRDLNEKIAGFGLRSTASAEHESMIDWVEDSMRALPGVAIDSDDYQIKRWQPSPLASDGPGRDLVAAGKLAVLQPDAAPEVLRTAGAVPYSLPTGEEGRTAPLVYLPPGTAITPENSKGRIVIRDVQSPAVPYATFAAFSHYMTPDFPLAGDYERPFTAALETDPLAAGLAGAAGLILAWNVPAEQIQGYFDPHTGTHFTVPAVWAGVDEAVRLKQLAESGTEAKISVLADVDTAPTRNLIATIPGQSQERIVINTHTDGATWVQENGSAAVLALAQYLSRLPLECRPRTYEFVFASAHLHMSREGTDRYATELDKEYDSGSVAFDFSVEHMGTREILPVDRTDGPGQRLEFTGVGEPYSWFAGSESPALVAALVAAVKSHPLDRTAVLRGFDRPQPTRVPVFCSFGGLGTSFHNRLIPTIGGISGPWSLWAPSFGADAIDFERMHQQTLVMGDTLLALDSTPREELAGGYPAERAARAAGAQTCTHLLPPEDAPIPQ</sequence>
<evidence type="ECO:0000256" key="1">
    <source>
        <dbReference type="SAM" id="SignalP"/>
    </source>
</evidence>
<proteinExistence type="predicted"/>
<evidence type="ECO:0000313" key="2">
    <source>
        <dbReference type="EMBL" id="WMN01958.1"/>
    </source>
</evidence>
<gene>
    <name evidence="2" type="ORF">QIE55_29845</name>
</gene>
<reference evidence="2" key="1">
    <citation type="submission" date="2023-08" db="EMBL/GenBank/DDBJ databases">
        <title>Isolation and Characterization of Rhodococcus erythropolis MGMM8.</title>
        <authorList>
            <person name="Diabankana R.G.C."/>
            <person name="Afordoanyi D.M."/>
            <person name="Validov S.Z."/>
        </authorList>
    </citation>
    <scope>NUCLEOTIDE SEQUENCE</scope>
    <source>
        <strain evidence="2">MGMM8</strain>
    </source>
</reference>
<name>A0AAX3ZYT9_RHOER</name>
<dbReference type="Gene3D" id="3.50.30.30">
    <property type="match status" value="1"/>
</dbReference>
<dbReference type="RefSeq" id="WP_308371533.1">
    <property type="nucleotide sequence ID" value="NZ_CP124545.1"/>
</dbReference>
<dbReference type="SUPFAM" id="SSF53187">
    <property type="entry name" value="Zn-dependent exopeptidases"/>
    <property type="match status" value="1"/>
</dbReference>
<accession>A0AAX3ZYT9</accession>
<protein>
    <submittedName>
        <fullName evidence="2">Uncharacterized protein</fullName>
    </submittedName>
</protein>
<organism evidence="2 3">
    <name type="scientific">Rhodococcus erythropolis</name>
    <name type="common">Arthrobacter picolinophilus</name>
    <dbReference type="NCBI Taxonomy" id="1833"/>
    <lineage>
        <taxon>Bacteria</taxon>
        <taxon>Bacillati</taxon>
        <taxon>Actinomycetota</taxon>
        <taxon>Actinomycetes</taxon>
        <taxon>Mycobacteriales</taxon>
        <taxon>Nocardiaceae</taxon>
        <taxon>Rhodococcus</taxon>
        <taxon>Rhodococcus erythropolis group</taxon>
    </lineage>
</organism>
<dbReference type="Proteomes" id="UP001230933">
    <property type="component" value="Chromosome"/>
</dbReference>